<dbReference type="RefSeq" id="WP_152801473.1">
    <property type="nucleotide sequence ID" value="NZ_WHUF01000001.1"/>
</dbReference>
<name>A0A843S8F2_9BURK</name>
<dbReference type="Proteomes" id="UP000444318">
    <property type="component" value="Unassembled WGS sequence"/>
</dbReference>
<dbReference type="EMBL" id="WHUF01000001">
    <property type="protein sequence ID" value="MQA18434.1"/>
    <property type="molecule type" value="Genomic_DNA"/>
</dbReference>
<dbReference type="AlphaFoldDB" id="A0A843S8F2"/>
<keyword evidence="2" id="KW-1185">Reference proteome</keyword>
<evidence type="ECO:0000313" key="1">
    <source>
        <dbReference type="EMBL" id="MQA18434.1"/>
    </source>
</evidence>
<evidence type="ECO:0008006" key="3">
    <source>
        <dbReference type="Google" id="ProtNLM"/>
    </source>
</evidence>
<comment type="caution">
    <text evidence="1">The sequence shown here is derived from an EMBL/GenBank/DDBJ whole genome shotgun (WGS) entry which is preliminary data.</text>
</comment>
<sequence>MATTLRNSRGPRLGTQFRGKLAAAYGQRGVGPNSLWYVYSPRSQTDWVLRSDLEWDHFVLVESDPTIVSCSYEPAKQNLSLDGKMIDIPVDAIITYSDGSVEWRRVRFGRGESDEQSPAMHQLNERIAAAKFAGVAYRLWTEESIRRNAIRLANWRRAIAWMAAARDRSLAAYQDELRQALRSESSLRLGQIESMFGEASFGLYAAAAFGELQRGVYVSNLDEMPLSLHTVIQLR</sequence>
<gene>
    <name evidence="1" type="ORF">GEV01_02775</name>
</gene>
<reference evidence="1 2" key="1">
    <citation type="submission" date="2019-10" db="EMBL/GenBank/DDBJ databases">
        <title>Two novel species isolated from a subtropical stream in China.</title>
        <authorList>
            <person name="Lu H."/>
        </authorList>
    </citation>
    <scope>NUCLEOTIDE SEQUENCE [LARGE SCALE GENOMIC DNA]</scope>
    <source>
        <strain evidence="1 2">FT103W</strain>
    </source>
</reference>
<proteinExistence type="predicted"/>
<protein>
    <recommendedName>
        <fullName evidence="3">TnsA endonuclease N-terminal domain-containing protein</fullName>
    </recommendedName>
</protein>
<organism evidence="1 2">
    <name type="scientific">Rugamonas rivuli</name>
    <dbReference type="NCBI Taxonomy" id="2743358"/>
    <lineage>
        <taxon>Bacteria</taxon>
        <taxon>Pseudomonadati</taxon>
        <taxon>Pseudomonadota</taxon>
        <taxon>Betaproteobacteria</taxon>
        <taxon>Burkholderiales</taxon>
        <taxon>Oxalobacteraceae</taxon>
        <taxon>Telluria group</taxon>
        <taxon>Rugamonas</taxon>
    </lineage>
</organism>
<evidence type="ECO:0000313" key="2">
    <source>
        <dbReference type="Proteomes" id="UP000444318"/>
    </source>
</evidence>
<accession>A0A843S8F2</accession>